<comment type="caution">
    <text evidence="1">The sequence shown here is derived from an EMBL/GenBank/DDBJ whole genome shotgun (WGS) entry which is preliminary data.</text>
</comment>
<feature type="non-terminal residue" evidence="1">
    <location>
        <position position="1"/>
    </location>
</feature>
<sequence length="104" mass="12733">IFNKNYRSKLIRQIEYYYYYKDYETAKKLASNVVVIYEWFINVQNSTENKFKKLTINETKEEEIEEEEDNDDNCDKEKIKKGLEREIIIVKKIIEKCNQMCIEK</sequence>
<accession>A0A1B7TJF6</accession>
<dbReference type="EMBL" id="LXPE01000002">
    <property type="protein sequence ID" value="OBA28853.1"/>
    <property type="molecule type" value="Genomic_DNA"/>
</dbReference>
<dbReference type="AlphaFoldDB" id="A0A1B7TJF6"/>
<reference evidence="2" key="1">
    <citation type="journal article" date="2016" name="Proc. Natl. Acad. Sci. U.S.A.">
        <title>Comparative genomics of biotechnologically important yeasts.</title>
        <authorList>
            <person name="Riley R."/>
            <person name="Haridas S."/>
            <person name="Wolfe K.H."/>
            <person name="Lopes M.R."/>
            <person name="Hittinger C.T."/>
            <person name="Goeker M."/>
            <person name="Salamov A.A."/>
            <person name="Wisecaver J.H."/>
            <person name="Long T.M."/>
            <person name="Calvey C.H."/>
            <person name="Aerts A.L."/>
            <person name="Barry K.W."/>
            <person name="Choi C."/>
            <person name="Clum A."/>
            <person name="Coughlan A.Y."/>
            <person name="Deshpande S."/>
            <person name="Douglass A.P."/>
            <person name="Hanson S.J."/>
            <person name="Klenk H.-P."/>
            <person name="LaButti K.M."/>
            <person name="Lapidus A."/>
            <person name="Lindquist E.A."/>
            <person name="Lipzen A.M."/>
            <person name="Meier-Kolthoff J.P."/>
            <person name="Ohm R.A."/>
            <person name="Otillar R.P."/>
            <person name="Pangilinan J.L."/>
            <person name="Peng Y."/>
            <person name="Rokas A."/>
            <person name="Rosa C.A."/>
            <person name="Scheuner C."/>
            <person name="Sibirny A.A."/>
            <person name="Slot J.C."/>
            <person name="Stielow J.B."/>
            <person name="Sun H."/>
            <person name="Kurtzman C.P."/>
            <person name="Blackwell M."/>
            <person name="Grigoriev I.V."/>
            <person name="Jeffries T.W."/>
        </authorList>
    </citation>
    <scope>NUCLEOTIDE SEQUENCE [LARGE SCALE GENOMIC DNA]</scope>
    <source>
        <strain evidence="2">NRRL Y-1626</strain>
    </source>
</reference>
<evidence type="ECO:0000313" key="2">
    <source>
        <dbReference type="Proteomes" id="UP000092321"/>
    </source>
</evidence>
<keyword evidence="2" id="KW-1185">Reference proteome</keyword>
<dbReference type="OrthoDB" id="3972765at2759"/>
<proteinExistence type="predicted"/>
<organism evidence="1 2">
    <name type="scientific">Hanseniaspora valbyensis NRRL Y-1626</name>
    <dbReference type="NCBI Taxonomy" id="766949"/>
    <lineage>
        <taxon>Eukaryota</taxon>
        <taxon>Fungi</taxon>
        <taxon>Dikarya</taxon>
        <taxon>Ascomycota</taxon>
        <taxon>Saccharomycotina</taxon>
        <taxon>Saccharomycetes</taxon>
        <taxon>Saccharomycodales</taxon>
        <taxon>Saccharomycodaceae</taxon>
        <taxon>Hanseniaspora</taxon>
    </lineage>
</organism>
<protein>
    <submittedName>
        <fullName evidence="1">Uncharacterized protein</fullName>
    </submittedName>
</protein>
<name>A0A1B7TJF6_9ASCO</name>
<dbReference type="Proteomes" id="UP000092321">
    <property type="component" value="Unassembled WGS sequence"/>
</dbReference>
<gene>
    <name evidence="1" type="ORF">HANVADRAFT_486</name>
</gene>
<evidence type="ECO:0000313" key="1">
    <source>
        <dbReference type="EMBL" id="OBA28853.1"/>
    </source>
</evidence>